<accession>A0A9W8NCP2</accession>
<dbReference type="PANTHER" id="PTHR42080:SF1">
    <property type="entry name" value="SRR1-LIKE DOMAIN-CONTAINING PROTEIN"/>
    <property type="match status" value="1"/>
</dbReference>
<dbReference type="EMBL" id="JANPWZ010001120">
    <property type="protein sequence ID" value="KAJ3568602.1"/>
    <property type="molecule type" value="Genomic_DNA"/>
</dbReference>
<evidence type="ECO:0000313" key="1">
    <source>
        <dbReference type="EMBL" id="KAJ3568602.1"/>
    </source>
</evidence>
<reference evidence="1" key="1">
    <citation type="submission" date="2022-07" db="EMBL/GenBank/DDBJ databases">
        <title>Genome Sequence of Xylaria arbuscula.</title>
        <authorList>
            <person name="Buettner E."/>
        </authorList>
    </citation>
    <scope>NUCLEOTIDE SEQUENCE</scope>
    <source>
        <strain evidence="1">VT107</strain>
    </source>
</reference>
<sequence length="481" mass="54348">MGPRTTPADKEKHERMDSIFREIQTMYDAGTPIFTKDDIRQVGEELRRFQDGERNDGGNITLRGVNGVNYEVFVHPPYRGPPRENEVPGGSTWVIRYHALEYLTSFKLSDIAVFDLQSAYLPMKIVAIIRLRNENVEASSVRPALPQEDLTTYWAIEQQWKTSEHYAQLQEVLAKVEIPIPLTKVIAVGSGKLVIQSQVNQRRVLHHSLVSDLHSTLVRRGFFLPAASSTKPYVQDPAYTQRDKDILRSAEFTIIDDPQAWLDLDESSVLVCINADFPVADIVADICRPALIIWHKKRGTHPYWAVTPKEVEMPAPLFLILLAAIYPLVECHTTFVRIAHNGEWQERLRYIRNKTAPYDDIGHSPDNLTSFRGYNFPTYPNDRPESIRCGQGHMTHASDTDVLTLRAGDKLEISAQIEVEGTTTSGTLPQGIRIPEGLSDTSPGMSQSQAMHEAKTVDTDWVYPGGLLWNGERLIEDRPVL</sequence>
<organism evidence="1 2">
    <name type="scientific">Xylaria arbuscula</name>
    <dbReference type="NCBI Taxonomy" id="114810"/>
    <lineage>
        <taxon>Eukaryota</taxon>
        <taxon>Fungi</taxon>
        <taxon>Dikarya</taxon>
        <taxon>Ascomycota</taxon>
        <taxon>Pezizomycotina</taxon>
        <taxon>Sordariomycetes</taxon>
        <taxon>Xylariomycetidae</taxon>
        <taxon>Xylariales</taxon>
        <taxon>Xylariaceae</taxon>
        <taxon>Xylaria</taxon>
    </lineage>
</organism>
<dbReference type="VEuPathDB" id="FungiDB:F4678DRAFT_208968"/>
<protein>
    <recommendedName>
        <fullName evidence="3">SRR1-like domain-containing protein</fullName>
    </recommendedName>
</protein>
<dbReference type="AlphaFoldDB" id="A0A9W8NCP2"/>
<dbReference type="PANTHER" id="PTHR42080">
    <property type="entry name" value="SRR1 DOMAIN-CONTAINING PROTEIN"/>
    <property type="match status" value="1"/>
</dbReference>
<gene>
    <name evidence="1" type="ORF">NPX13_g6366</name>
</gene>
<proteinExistence type="predicted"/>
<name>A0A9W8NCP2_9PEZI</name>
<evidence type="ECO:0000313" key="2">
    <source>
        <dbReference type="Proteomes" id="UP001148614"/>
    </source>
</evidence>
<keyword evidence="2" id="KW-1185">Reference proteome</keyword>
<comment type="caution">
    <text evidence="1">The sequence shown here is derived from an EMBL/GenBank/DDBJ whole genome shotgun (WGS) entry which is preliminary data.</text>
</comment>
<dbReference type="Proteomes" id="UP001148614">
    <property type="component" value="Unassembled WGS sequence"/>
</dbReference>
<evidence type="ECO:0008006" key="3">
    <source>
        <dbReference type="Google" id="ProtNLM"/>
    </source>
</evidence>